<dbReference type="OrthoDB" id="9777163at2"/>
<evidence type="ECO:0000256" key="1">
    <source>
        <dbReference type="ARBA" id="ARBA00004651"/>
    </source>
</evidence>
<comment type="similarity">
    <text evidence="2 8">Belongs to the 4-toluene sulfonate uptake permease (TSUP) (TC 2.A.102) family.</text>
</comment>
<evidence type="ECO:0000256" key="3">
    <source>
        <dbReference type="ARBA" id="ARBA00022448"/>
    </source>
</evidence>
<name>D6SND7_9BACT</name>
<feature type="transmembrane region" description="Helical" evidence="8">
    <location>
        <begin position="12"/>
        <end position="33"/>
    </location>
</feature>
<dbReference type="RefSeq" id="WP_008869591.1">
    <property type="nucleotide sequence ID" value="NZ_ACJN02000002.1"/>
</dbReference>
<dbReference type="InterPro" id="IPR052017">
    <property type="entry name" value="TSUP"/>
</dbReference>
<keyword evidence="3" id="KW-0813">Transport</keyword>
<feature type="transmembrane region" description="Helical" evidence="8">
    <location>
        <begin position="115"/>
        <end position="139"/>
    </location>
</feature>
<gene>
    <name evidence="9" type="ORF">Dthio_PD1614</name>
</gene>
<keyword evidence="5 8" id="KW-0812">Transmembrane</keyword>
<dbReference type="PANTHER" id="PTHR30269:SF23">
    <property type="entry name" value="MEMBRANE TRANSPORTER PROTEIN YDHB-RELATED"/>
    <property type="match status" value="1"/>
</dbReference>
<feature type="transmembrane region" description="Helical" evidence="8">
    <location>
        <begin position="87"/>
        <end position="109"/>
    </location>
</feature>
<comment type="caution">
    <text evidence="9">The sequence shown here is derived from an EMBL/GenBank/DDBJ whole genome shotgun (WGS) entry which is preliminary data.</text>
</comment>
<keyword evidence="6 8" id="KW-1133">Transmembrane helix</keyword>
<comment type="subcellular location">
    <subcellularLocation>
        <location evidence="1 8">Cell membrane</location>
        <topology evidence="1 8">Multi-pass membrane protein</topology>
    </subcellularLocation>
</comment>
<dbReference type="EMBL" id="ACJN02000002">
    <property type="protein sequence ID" value="EFI34263.1"/>
    <property type="molecule type" value="Genomic_DNA"/>
</dbReference>
<feature type="transmembrane region" description="Helical" evidence="8">
    <location>
        <begin position="251"/>
        <end position="271"/>
    </location>
</feature>
<dbReference type="GO" id="GO:0005886">
    <property type="term" value="C:plasma membrane"/>
    <property type="evidence" value="ECO:0007669"/>
    <property type="project" value="UniProtKB-SubCell"/>
</dbReference>
<accession>D6SND7</accession>
<feature type="transmembrane region" description="Helical" evidence="8">
    <location>
        <begin position="277"/>
        <end position="299"/>
    </location>
</feature>
<organism evidence="9 10">
    <name type="scientific">Desulfonatronospira thiodismutans ASO3-1</name>
    <dbReference type="NCBI Taxonomy" id="555779"/>
    <lineage>
        <taxon>Bacteria</taxon>
        <taxon>Pseudomonadati</taxon>
        <taxon>Thermodesulfobacteriota</taxon>
        <taxon>Desulfovibrionia</taxon>
        <taxon>Desulfovibrionales</taxon>
        <taxon>Desulfonatronovibrionaceae</taxon>
        <taxon>Desulfonatronospira</taxon>
    </lineage>
</organism>
<keyword evidence="4 8" id="KW-1003">Cell membrane</keyword>
<evidence type="ECO:0000313" key="10">
    <source>
        <dbReference type="Proteomes" id="UP000005496"/>
    </source>
</evidence>
<dbReference type="PANTHER" id="PTHR30269">
    <property type="entry name" value="TRANSMEMBRANE PROTEIN YFCA"/>
    <property type="match status" value="1"/>
</dbReference>
<sequence length="364" mass="38756">MSKMWKPPWLELNIMLAFAVLTYIAILVSVTIVPTPEGGMGGGVIWGWLVGFFIVSSIIALVATVGGIGGGVLFTPFIMAFTPVDSLIARGTGLVVAMFSGLMATGPVAKSGLANVKMCIFLCVAFGIACFSGAVGAVLVAEHLGEWGEAFIRLLLGLLIGGLIIYFIFGGKKIEWPDVKKSDRITQALGLRQPFYEPSLKKVVDYGLTNMGWLFAGILLVGAGSGFFGMGAGWAIVPFQNVIAGTPVKVAAANSVVLLGMGDCIAVWPYFMMGALIPMFAAPWLAGQVVGGLLGALVLVQIKAGFVRWLLIGLMGFSCWGLITRALSMWDIIQRPPHWLNGLVLLLLLSFVMVNIIKESRLKD</sequence>
<feature type="transmembrane region" description="Helical" evidence="8">
    <location>
        <begin position="306"/>
        <end position="327"/>
    </location>
</feature>
<keyword evidence="10" id="KW-1185">Reference proteome</keyword>
<protein>
    <recommendedName>
        <fullName evidence="8">Probable membrane transporter protein</fullName>
    </recommendedName>
</protein>
<proteinExistence type="inferred from homology"/>
<evidence type="ECO:0000256" key="6">
    <source>
        <dbReference type="ARBA" id="ARBA00022989"/>
    </source>
</evidence>
<evidence type="ECO:0000256" key="5">
    <source>
        <dbReference type="ARBA" id="ARBA00022692"/>
    </source>
</evidence>
<evidence type="ECO:0000256" key="8">
    <source>
        <dbReference type="RuleBase" id="RU363041"/>
    </source>
</evidence>
<comment type="caution">
    <text evidence="8">Lacks conserved residue(s) required for the propagation of feature annotation.</text>
</comment>
<dbReference type="eggNOG" id="COG0730">
    <property type="taxonomic scope" value="Bacteria"/>
</dbReference>
<feature type="transmembrane region" description="Helical" evidence="8">
    <location>
        <begin position="45"/>
        <end position="75"/>
    </location>
</feature>
<feature type="transmembrane region" description="Helical" evidence="8">
    <location>
        <begin position="151"/>
        <end position="169"/>
    </location>
</feature>
<evidence type="ECO:0000256" key="7">
    <source>
        <dbReference type="ARBA" id="ARBA00023136"/>
    </source>
</evidence>
<feature type="transmembrane region" description="Helical" evidence="8">
    <location>
        <begin position="339"/>
        <end position="357"/>
    </location>
</feature>
<feature type="transmembrane region" description="Helical" evidence="8">
    <location>
        <begin position="213"/>
        <end position="239"/>
    </location>
</feature>
<keyword evidence="7 8" id="KW-0472">Membrane</keyword>
<dbReference type="Proteomes" id="UP000005496">
    <property type="component" value="Unassembled WGS sequence"/>
</dbReference>
<dbReference type="Pfam" id="PF01925">
    <property type="entry name" value="TauE"/>
    <property type="match status" value="1"/>
</dbReference>
<reference evidence="9" key="1">
    <citation type="submission" date="2010-05" db="EMBL/GenBank/DDBJ databases">
        <title>The draft genome of Desulfonatronospira thiodismutans ASO3-1.</title>
        <authorList>
            <consortium name="US DOE Joint Genome Institute (JGI-PGF)"/>
            <person name="Lucas S."/>
            <person name="Copeland A."/>
            <person name="Lapidus A."/>
            <person name="Cheng J.-F."/>
            <person name="Bruce D."/>
            <person name="Goodwin L."/>
            <person name="Pitluck S."/>
            <person name="Chertkov O."/>
            <person name="Brettin T."/>
            <person name="Detter J.C."/>
            <person name="Han C."/>
            <person name="Land M.L."/>
            <person name="Hauser L."/>
            <person name="Kyrpides N."/>
            <person name="Mikhailova N."/>
            <person name="Muyzer G."/>
            <person name="Woyke T."/>
        </authorList>
    </citation>
    <scope>NUCLEOTIDE SEQUENCE [LARGE SCALE GENOMIC DNA]</scope>
    <source>
        <strain evidence="9">ASO3-1</strain>
    </source>
</reference>
<dbReference type="InterPro" id="IPR002781">
    <property type="entry name" value="TM_pro_TauE-like"/>
</dbReference>
<evidence type="ECO:0000256" key="4">
    <source>
        <dbReference type="ARBA" id="ARBA00022475"/>
    </source>
</evidence>
<evidence type="ECO:0000256" key="2">
    <source>
        <dbReference type="ARBA" id="ARBA00009142"/>
    </source>
</evidence>
<dbReference type="AlphaFoldDB" id="D6SND7"/>
<evidence type="ECO:0000313" key="9">
    <source>
        <dbReference type="EMBL" id="EFI34263.1"/>
    </source>
</evidence>